<organism evidence="16 17">
    <name type="scientific">Clostridium amylolyticum</name>
    <dbReference type="NCBI Taxonomy" id="1121298"/>
    <lineage>
        <taxon>Bacteria</taxon>
        <taxon>Bacillati</taxon>
        <taxon>Bacillota</taxon>
        <taxon>Clostridia</taxon>
        <taxon>Eubacteriales</taxon>
        <taxon>Clostridiaceae</taxon>
        <taxon>Clostridium</taxon>
    </lineage>
</organism>
<dbReference type="OrthoDB" id="9803667at2"/>
<comment type="catalytic activity">
    <reaction evidence="12 14">
        <text>riboflavin + ATP = FMN + ADP + H(+)</text>
        <dbReference type="Rhea" id="RHEA:14357"/>
        <dbReference type="ChEBI" id="CHEBI:15378"/>
        <dbReference type="ChEBI" id="CHEBI:30616"/>
        <dbReference type="ChEBI" id="CHEBI:57986"/>
        <dbReference type="ChEBI" id="CHEBI:58210"/>
        <dbReference type="ChEBI" id="CHEBI:456216"/>
        <dbReference type="EC" id="2.7.1.26"/>
    </reaction>
</comment>
<dbReference type="Gene3D" id="2.40.30.30">
    <property type="entry name" value="Riboflavin kinase-like"/>
    <property type="match status" value="1"/>
</dbReference>
<accession>A0A1M6DC64</accession>
<dbReference type="GO" id="GO:0003919">
    <property type="term" value="F:FMN adenylyltransferase activity"/>
    <property type="evidence" value="ECO:0007669"/>
    <property type="project" value="UniProtKB-UniRule"/>
</dbReference>
<sequence>MLIIDEFFNDKITKGTYIALGSFDGLHLGHMSLINKSMELSKINNGFSMVYTFKNHPKTVVKGATPPKLLTSNEYKLLLLEQAGVDVSCLVTFSEEYMKITAVEFIELLIKTYNAKGFIVGFNYKFGYKNTGDVNLLRELQPHYGYDLVIMDPLMYNDEIVSSSRIREEISLGNIEKANIMLNRPYCLISKVIEGRKLGRQLGYPTANIEVDSKYSIPAIGVYYTNVDIDGVIYKGITSVGNNPTVEGKDFSIETYILDFNNNIYGKEINLYFIKRIRDEIKYPSLDKLIARIDIDRQIAENEEIHVSLLKK</sequence>
<keyword evidence="11" id="KW-0511">Multifunctional enzyme</keyword>
<comment type="pathway">
    <text evidence="1 14">Cofactor biosynthesis; FAD biosynthesis; FAD from FMN: step 1/1.</text>
</comment>
<feature type="domain" description="Riboflavin kinase" evidence="15">
    <location>
        <begin position="181"/>
        <end position="303"/>
    </location>
</feature>
<dbReference type="Proteomes" id="UP000184080">
    <property type="component" value="Unassembled WGS sequence"/>
</dbReference>
<comment type="pathway">
    <text evidence="2 14">Cofactor biosynthesis; FMN biosynthesis; FMN from riboflavin (ATP route): step 1/1.</text>
</comment>
<dbReference type="CDD" id="cd02064">
    <property type="entry name" value="FAD_synthetase_N"/>
    <property type="match status" value="1"/>
</dbReference>
<dbReference type="EC" id="2.7.1.26" evidence="14"/>
<dbReference type="InterPro" id="IPR002606">
    <property type="entry name" value="Riboflavin_kinase_bac"/>
</dbReference>
<dbReference type="InterPro" id="IPR015864">
    <property type="entry name" value="FAD_synthase"/>
</dbReference>
<evidence type="ECO:0000256" key="4">
    <source>
        <dbReference type="ARBA" id="ARBA00022643"/>
    </source>
</evidence>
<dbReference type="RefSeq" id="WP_073004923.1">
    <property type="nucleotide sequence ID" value="NZ_FQZO01000001.1"/>
</dbReference>
<name>A0A1M6DC64_9CLOT</name>
<comment type="similarity">
    <text evidence="14">Belongs to the ribF family.</text>
</comment>
<dbReference type="PIRSF" id="PIRSF004491">
    <property type="entry name" value="FAD_Synth"/>
    <property type="match status" value="1"/>
</dbReference>
<dbReference type="FunFam" id="3.40.50.620:FF:000021">
    <property type="entry name" value="Riboflavin biosynthesis protein"/>
    <property type="match status" value="1"/>
</dbReference>
<evidence type="ECO:0000313" key="17">
    <source>
        <dbReference type="Proteomes" id="UP000184080"/>
    </source>
</evidence>
<dbReference type="EC" id="2.7.7.2" evidence="14"/>
<evidence type="ECO:0000313" key="16">
    <source>
        <dbReference type="EMBL" id="SHI70628.1"/>
    </source>
</evidence>
<dbReference type="STRING" id="1121298.SAMN05444401_1407"/>
<dbReference type="InterPro" id="IPR023468">
    <property type="entry name" value="Riboflavin_kinase"/>
</dbReference>
<dbReference type="SUPFAM" id="SSF82114">
    <property type="entry name" value="Riboflavin kinase-like"/>
    <property type="match status" value="1"/>
</dbReference>
<evidence type="ECO:0000256" key="8">
    <source>
        <dbReference type="ARBA" id="ARBA00022777"/>
    </source>
</evidence>
<keyword evidence="5 14" id="KW-0808">Transferase</keyword>
<keyword evidence="9 14" id="KW-0274">FAD</keyword>
<protein>
    <recommendedName>
        <fullName evidence="14">Riboflavin biosynthesis protein</fullName>
    </recommendedName>
    <domain>
        <recommendedName>
            <fullName evidence="14">Riboflavin kinase</fullName>
            <ecNumber evidence="14">2.7.1.26</ecNumber>
        </recommendedName>
        <alternativeName>
            <fullName evidence="14">Flavokinase</fullName>
        </alternativeName>
    </domain>
    <domain>
        <recommendedName>
            <fullName evidence="14">FMN adenylyltransferase</fullName>
            <ecNumber evidence="14">2.7.7.2</ecNumber>
        </recommendedName>
        <alternativeName>
            <fullName evidence="14">FAD pyrophosphorylase</fullName>
        </alternativeName>
        <alternativeName>
            <fullName evidence="14">FAD synthase</fullName>
        </alternativeName>
    </domain>
</protein>
<dbReference type="EMBL" id="FQZO01000001">
    <property type="protein sequence ID" value="SHI70628.1"/>
    <property type="molecule type" value="Genomic_DNA"/>
</dbReference>
<dbReference type="Gene3D" id="3.40.50.620">
    <property type="entry name" value="HUPs"/>
    <property type="match status" value="1"/>
</dbReference>
<gene>
    <name evidence="16" type="ORF">SAMN05444401_1407</name>
</gene>
<reference evidence="16 17" key="1">
    <citation type="submission" date="2016-11" db="EMBL/GenBank/DDBJ databases">
        <authorList>
            <person name="Jaros S."/>
            <person name="Januszkiewicz K."/>
            <person name="Wedrychowicz H."/>
        </authorList>
    </citation>
    <scope>NUCLEOTIDE SEQUENCE [LARGE SCALE GENOMIC DNA]</scope>
    <source>
        <strain evidence="16 17">DSM 21864</strain>
    </source>
</reference>
<evidence type="ECO:0000256" key="12">
    <source>
        <dbReference type="ARBA" id="ARBA00047880"/>
    </source>
</evidence>
<proteinExistence type="inferred from homology"/>
<dbReference type="Pfam" id="PF06574">
    <property type="entry name" value="FAD_syn"/>
    <property type="match status" value="1"/>
</dbReference>
<dbReference type="UniPathway" id="UPA00276">
    <property type="reaction ID" value="UER00406"/>
</dbReference>
<evidence type="ECO:0000256" key="1">
    <source>
        <dbReference type="ARBA" id="ARBA00004726"/>
    </source>
</evidence>
<evidence type="ECO:0000259" key="15">
    <source>
        <dbReference type="SMART" id="SM00904"/>
    </source>
</evidence>
<evidence type="ECO:0000256" key="9">
    <source>
        <dbReference type="ARBA" id="ARBA00022827"/>
    </source>
</evidence>
<keyword evidence="8 14" id="KW-0418">Kinase</keyword>
<dbReference type="SUPFAM" id="SSF52374">
    <property type="entry name" value="Nucleotidylyl transferase"/>
    <property type="match status" value="1"/>
</dbReference>
<dbReference type="PANTHER" id="PTHR22749:SF6">
    <property type="entry name" value="RIBOFLAVIN KINASE"/>
    <property type="match status" value="1"/>
</dbReference>
<evidence type="ECO:0000256" key="3">
    <source>
        <dbReference type="ARBA" id="ARBA00022630"/>
    </source>
</evidence>
<dbReference type="SMART" id="SM00904">
    <property type="entry name" value="Flavokinase"/>
    <property type="match status" value="1"/>
</dbReference>
<evidence type="ECO:0000256" key="6">
    <source>
        <dbReference type="ARBA" id="ARBA00022695"/>
    </source>
</evidence>
<dbReference type="GO" id="GO:0009231">
    <property type="term" value="P:riboflavin biosynthetic process"/>
    <property type="evidence" value="ECO:0007669"/>
    <property type="project" value="InterPro"/>
</dbReference>
<keyword evidence="7 14" id="KW-0547">Nucleotide-binding</keyword>
<dbReference type="AlphaFoldDB" id="A0A1M6DC64"/>
<dbReference type="GO" id="GO:0009398">
    <property type="term" value="P:FMN biosynthetic process"/>
    <property type="evidence" value="ECO:0007669"/>
    <property type="project" value="UniProtKB-UniRule"/>
</dbReference>
<dbReference type="InterPro" id="IPR015865">
    <property type="entry name" value="Riboflavin_kinase_bac/euk"/>
</dbReference>
<dbReference type="GO" id="GO:0008531">
    <property type="term" value="F:riboflavin kinase activity"/>
    <property type="evidence" value="ECO:0007669"/>
    <property type="project" value="UniProtKB-UniRule"/>
</dbReference>
<dbReference type="InterPro" id="IPR023465">
    <property type="entry name" value="Riboflavin_kinase_dom_sf"/>
</dbReference>
<evidence type="ECO:0000256" key="2">
    <source>
        <dbReference type="ARBA" id="ARBA00005201"/>
    </source>
</evidence>
<keyword evidence="4 14" id="KW-0288">FMN</keyword>
<keyword evidence="3 14" id="KW-0285">Flavoprotein</keyword>
<evidence type="ECO:0000256" key="13">
    <source>
        <dbReference type="ARBA" id="ARBA00049494"/>
    </source>
</evidence>
<comment type="catalytic activity">
    <reaction evidence="13 14">
        <text>FMN + ATP + H(+) = FAD + diphosphate</text>
        <dbReference type="Rhea" id="RHEA:17237"/>
        <dbReference type="ChEBI" id="CHEBI:15378"/>
        <dbReference type="ChEBI" id="CHEBI:30616"/>
        <dbReference type="ChEBI" id="CHEBI:33019"/>
        <dbReference type="ChEBI" id="CHEBI:57692"/>
        <dbReference type="ChEBI" id="CHEBI:58210"/>
        <dbReference type="EC" id="2.7.7.2"/>
    </reaction>
</comment>
<evidence type="ECO:0000256" key="11">
    <source>
        <dbReference type="ARBA" id="ARBA00023268"/>
    </source>
</evidence>
<evidence type="ECO:0000256" key="14">
    <source>
        <dbReference type="PIRNR" id="PIRNR004491"/>
    </source>
</evidence>
<keyword evidence="17" id="KW-1185">Reference proteome</keyword>
<evidence type="ECO:0000256" key="7">
    <source>
        <dbReference type="ARBA" id="ARBA00022741"/>
    </source>
</evidence>
<dbReference type="GO" id="GO:0006747">
    <property type="term" value="P:FAD biosynthetic process"/>
    <property type="evidence" value="ECO:0007669"/>
    <property type="project" value="UniProtKB-UniRule"/>
</dbReference>
<dbReference type="PANTHER" id="PTHR22749">
    <property type="entry name" value="RIBOFLAVIN KINASE/FMN ADENYLYLTRANSFERASE"/>
    <property type="match status" value="1"/>
</dbReference>
<dbReference type="Pfam" id="PF01687">
    <property type="entry name" value="Flavokinase"/>
    <property type="match status" value="1"/>
</dbReference>
<dbReference type="InterPro" id="IPR014729">
    <property type="entry name" value="Rossmann-like_a/b/a_fold"/>
</dbReference>
<dbReference type="GO" id="GO:0005524">
    <property type="term" value="F:ATP binding"/>
    <property type="evidence" value="ECO:0007669"/>
    <property type="project" value="UniProtKB-UniRule"/>
</dbReference>
<dbReference type="NCBIfam" id="TIGR00083">
    <property type="entry name" value="ribF"/>
    <property type="match status" value="1"/>
</dbReference>
<dbReference type="UniPathway" id="UPA00277">
    <property type="reaction ID" value="UER00407"/>
</dbReference>
<evidence type="ECO:0000256" key="5">
    <source>
        <dbReference type="ARBA" id="ARBA00022679"/>
    </source>
</evidence>
<keyword evidence="10 14" id="KW-0067">ATP-binding</keyword>
<keyword evidence="6 14" id="KW-0548">Nucleotidyltransferase</keyword>
<dbReference type="NCBIfam" id="NF004162">
    <property type="entry name" value="PRK05627.1-5"/>
    <property type="match status" value="1"/>
</dbReference>
<evidence type="ECO:0000256" key="10">
    <source>
        <dbReference type="ARBA" id="ARBA00022840"/>
    </source>
</evidence>